<dbReference type="AlphaFoldDB" id="A0A1S6IYM7"/>
<accession>A0A1S6IYM7</accession>
<dbReference type="Gene3D" id="3.90.550.10">
    <property type="entry name" value="Spore Coat Polysaccharide Biosynthesis Protein SpsA, Chain A"/>
    <property type="match status" value="2"/>
</dbReference>
<sequence length="513" mass="60513">MLRKRVLLGSPVKQKEAILKEFLRSLDKLERGELQLDFVFVDDNNEHSLLDHFASKRKNVLIIKADKVEDMYVCDEKTHHWNERLIWKVAAYKNLIIDRAIKGGYDYLFLVDSDLYLHPKTITHLVKQNKDIVSEVFWTKWEPNLAPMPQVWVADQYKLFFARREETLDEEEVKRRMQEFLDMLKKPGIYKVGGLGACTLISRNALLKGVSFSEIYNLSLWGEDRHFCVRAVALGLELYADTHFPPFHIYRESDLEELKNYKRKMGLVKEKKQGTNSKRGKGDKITLAMLVRNEAGRFLKQVLSNARQYIHNAVILDDASEDDTIEVCRETLEGIPLTIASNPTSGFANEINLRKKLWQMAIDTQPDWILILDADELFEASAPPILKKLAQNTDVYWYAFRLFDMWTETHYREDRYWCAHQFYRPFMVRYVPGYNYQWHESPLHCGRFPINIGNFKGENHFLRIKHLGWIRPEDRLAKYYRYKKLDPGCRYGIAEQYESILDPSPNLVKWEEI</sequence>
<dbReference type="KEGG" id="dfg:B0537_12820"/>
<organism evidence="2 3">
    <name type="scientific">Desulforamulus ferrireducens</name>
    <dbReference type="NCBI Taxonomy" id="1833852"/>
    <lineage>
        <taxon>Bacteria</taxon>
        <taxon>Bacillati</taxon>
        <taxon>Bacillota</taxon>
        <taxon>Clostridia</taxon>
        <taxon>Eubacteriales</taxon>
        <taxon>Peptococcaceae</taxon>
        <taxon>Desulforamulus</taxon>
    </lineage>
</organism>
<feature type="domain" description="Glycosyltransferase 2-like" evidence="1">
    <location>
        <begin position="289"/>
        <end position="416"/>
    </location>
</feature>
<dbReference type="GO" id="GO:0016740">
    <property type="term" value="F:transferase activity"/>
    <property type="evidence" value="ECO:0007669"/>
    <property type="project" value="UniProtKB-KW"/>
</dbReference>
<name>A0A1S6IYM7_9FIRM</name>
<gene>
    <name evidence="2" type="ORF">B0537_12820</name>
</gene>
<dbReference type="SUPFAM" id="SSF53448">
    <property type="entry name" value="Nucleotide-diphospho-sugar transferases"/>
    <property type="match status" value="2"/>
</dbReference>
<dbReference type="Pfam" id="PF00535">
    <property type="entry name" value="Glycos_transf_2"/>
    <property type="match status" value="1"/>
</dbReference>
<dbReference type="STRING" id="1833852.B0537_12820"/>
<dbReference type="PANTHER" id="PTHR43630">
    <property type="entry name" value="POLY-BETA-1,6-N-ACETYL-D-GLUCOSAMINE SYNTHASE"/>
    <property type="match status" value="1"/>
</dbReference>
<keyword evidence="3" id="KW-1185">Reference proteome</keyword>
<dbReference type="PANTHER" id="PTHR43630:SF2">
    <property type="entry name" value="GLYCOSYLTRANSFERASE"/>
    <property type="match status" value="1"/>
</dbReference>
<evidence type="ECO:0000313" key="2">
    <source>
        <dbReference type="EMBL" id="AQS59884.1"/>
    </source>
</evidence>
<evidence type="ECO:0000259" key="1">
    <source>
        <dbReference type="Pfam" id="PF00535"/>
    </source>
</evidence>
<evidence type="ECO:0000313" key="3">
    <source>
        <dbReference type="Proteomes" id="UP000189464"/>
    </source>
</evidence>
<dbReference type="InterPro" id="IPR001173">
    <property type="entry name" value="Glyco_trans_2-like"/>
</dbReference>
<keyword evidence="2" id="KW-0808">Transferase</keyword>
<dbReference type="Proteomes" id="UP000189464">
    <property type="component" value="Chromosome"/>
</dbReference>
<reference evidence="2 3" key="1">
    <citation type="journal article" date="2016" name="Int. J. Syst. Evol. Microbiol.">
        <title>Desulfotomaculum ferrireducens sp. nov., a moderately thermophilic sulfate-reducing and dissimilatory Fe(III)-reducing bacterium isolated from compost.</title>
        <authorList>
            <person name="Yang G."/>
            <person name="Guo J."/>
            <person name="Zhuang L."/>
            <person name="Yuan Y."/>
            <person name="Zhou S."/>
        </authorList>
    </citation>
    <scope>NUCLEOTIDE SEQUENCE [LARGE SCALE GENOMIC DNA]</scope>
    <source>
        <strain evidence="2 3">GSS09</strain>
    </source>
</reference>
<protein>
    <submittedName>
        <fullName evidence="2">Glycosyl transferase</fullName>
    </submittedName>
</protein>
<proteinExistence type="predicted"/>
<dbReference type="InterPro" id="IPR029044">
    <property type="entry name" value="Nucleotide-diphossugar_trans"/>
</dbReference>
<dbReference type="EMBL" id="CP019698">
    <property type="protein sequence ID" value="AQS59884.1"/>
    <property type="molecule type" value="Genomic_DNA"/>
</dbReference>